<dbReference type="SUPFAM" id="SSF55729">
    <property type="entry name" value="Acyl-CoA N-acyltransferases (Nat)"/>
    <property type="match status" value="1"/>
</dbReference>
<keyword evidence="2" id="KW-0808">Transferase</keyword>
<dbReference type="AlphaFoldDB" id="A0A1G5GE54"/>
<reference evidence="3" key="1">
    <citation type="submission" date="2016-10" db="EMBL/GenBank/DDBJ databases">
        <authorList>
            <person name="Varghese N."/>
            <person name="Submissions S."/>
        </authorList>
    </citation>
    <scope>NUCLEOTIDE SEQUENCE [LARGE SCALE GENOMIC DNA]</scope>
    <source>
        <strain evidence="3">XBD2006</strain>
    </source>
</reference>
<proteinExistence type="predicted"/>
<evidence type="ECO:0000313" key="2">
    <source>
        <dbReference type="EMBL" id="SCY49845.1"/>
    </source>
</evidence>
<feature type="domain" description="N-acetyltransferase" evidence="1">
    <location>
        <begin position="1"/>
        <end position="145"/>
    </location>
</feature>
<dbReference type="Gene3D" id="3.40.630.30">
    <property type="match status" value="1"/>
</dbReference>
<dbReference type="PROSITE" id="PS51186">
    <property type="entry name" value="GNAT"/>
    <property type="match status" value="1"/>
</dbReference>
<name>A0A1G5GE54_9FIRM</name>
<dbReference type="EMBL" id="FMUR01000020">
    <property type="protein sequence ID" value="SCY49845.1"/>
    <property type="molecule type" value="Genomic_DNA"/>
</dbReference>
<sequence>MIRKAEVGDLSRIGEILVFAKRIKYRPIFRNDEYSFNELQVIKLADKYGKSEILDNIWVYDDGIVKGMLHVKEKEIAELYVDYFFWNQGIGSELIGFAKEKFDASFLWALEKNTDAIKFYEAHGFKLNGKRQLEEGTPEYLVMLERQNMKMSAH</sequence>
<evidence type="ECO:0000259" key="1">
    <source>
        <dbReference type="PROSITE" id="PS51186"/>
    </source>
</evidence>
<organism evidence="2 3">
    <name type="scientific">Butyrivibrio hungatei</name>
    <dbReference type="NCBI Taxonomy" id="185008"/>
    <lineage>
        <taxon>Bacteria</taxon>
        <taxon>Bacillati</taxon>
        <taxon>Bacillota</taxon>
        <taxon>Clostridia</taxon>
        <taxon>Lachnospirales</taxon>
        <taxon>Lachnospiraceae</taxon>
        <taxon>Butyrivibrio</taxon>
    </lineage>
</organism>
<dbReference type="InterPro" id="IPR000182">
    <property type="entry name" value="GNAT_dom"/>
</dbReference>
<dbReference type="RefSeq" id="WP_074463237.1">
    <property type="nucleotide sequence ID" value="NZ_FMUR01000020.1"/>
</dbReference>
<dbReference type="GO" id="GO:0016747">
    <property type="term" value="F:acyltransferase activity, transferring groups other than amino-acyl groups"/>
    <property type="evidence" value="ECO:0007669"/>
    <property type="project" value="InterPro"/>
</dbReference>
<keyword evidence="3" id="KW-1185">Reference proteome</keyword>
<protein>
    <submittedName>
        <fullName evidence="2">Putative acetyltransferase</fullName>
    </submittedName>
</protein>
<dbReference type="Pfam" id="PF13508">
    <property type="entry name" value="Acetyltransf_7"/>
    <property type="match status" value="1"/>
</dbReference>
<gene>
    <name evidence="2" type="ORF">SAMN02910451_02837</name>
</gene>
<dbReference type="OrthoDB" id="9794197at2"/>
<accession>A0A1G5GE54</accession>
<dbReference type="InterPro" id="IPR016181">
    <property type="entry name" value="Acyl_CoA_acyltransferase"/>
</dbReference>
<dbReference type="Proteomes" id="UP000183047">
    <property type="component" value="Unassembled WGS sequence"/>
</dbReference>
<evidence type="ECO:0000313" key="3">
    <source>
        <dbReference type="Proteomes" id="UP000183047"/>
    </source>
</evidence>